<comment type="caution">
    <text evidence="4">The sequence shown here is derived from an EMBL/GenBank/DDBJ whole genome shotgun (WGS) entry which is preliminary data.</text>
</comment>
<feature type="domain" description="Tape measure protein N-terminal" evidence="3">
    <location>
        <begin position="493"/>
        <end position="679"/>
    </location>
</feature>
<dbReference type="OrthoDB" id="7330655at2"/>
<keyword evidence="2" id="KW-0812">Transmembrane</keyword>
<dbReference type="NCBIfam" id="TIGR02675">
    <property type="entry name" value="tape_meas_nterm"/>
    <property type="match status" value="1"/>
</dbReference>
<dbReference type="Proteomes" id="UP000266649">
    <property type="component" value="Unassembled WGS sequence"/>
</dbReference>
<evidence type="ECO:0000256" key="2">
    <source>
        <dbReference type="SAM" id="Phobius"/>
    </source>
</evidence>
<feature type="coiled-coil region" evidence="1">
    <location>
        <begin position="878"/>
        <end position="905"/>
    </location>
</feature>
<evidence type="ECO:0000259" key="3">
    <source>
        <dbReference type="Pfam" id="PF20155"/>
    </source>
</evidence>
<dbReference type="InterPro" id="IPR013491">
    <property type="entry name" value="Tape_meas_N"/>
</dbReference>
<sequence length="1667" mass="175014">MARRDVEIKIRAKDDASKQARAISDALKQIEIDAKKAADGFRAIGNTDKNIGRISADIRKLETDAAKLKIFNEAATHIKASGDAVEKLSAKLSNNQTSFNRLRDEAAKSAAALKEMRDAQDALNQRLAAAKSRQAEIRTETKRHKDEVAAAKAAVDSYNAALAKTPNSGPAATSAGVFLRSAHKQAVADKSGYSAGVANESKALTAEVKSLNTAITTVTQRVNAAAKAHQGLETEVAKVGNATLSLRTDIRAENTALAALQNDLRAAGAGAATLSGKQIDLARDTAKATAELQRNQGVVAALGKYSNGSGGFAQPKVAEAMRKTAEAVAEQQRTAQAAKQEWKLLESEAARLGNALKTLSGNATEQVNAFKGIIAAAREAKKNYVEQQAAADRAAAAAARSAANLAASGNASTTAARNGAAAEGALNAARLRSTSSARDAAGATNQYTDSINRATQAKREAAGAASRLSAEISGLVTGYLSFNSAIGQVKESVTAFRSLESVQSRLGAVFAQDTARVAQEVLWLRNEAERLGIAFPTLAEQYGKFAIATQQAGFAQESVREMFISVAEAGRVNKLSVEQLGGTFTALEQIVSKGKFSAEEVRRQLGNRLPGAFSILANAIGKTTGELDKMMREGELFATEGNMLKFTREMANRFGPQLAASLNSLTTDIGRFENSVYNARIEMAKGFIPALREALQNFNAFASSADGKDLFRGVGEAVGAFANALVIAVQHIDLIAQAAAGLFAVGLGKFFLAITARVQGGIAALGGFTAQMVAGVAAVGHMSRAQRILFFAVNNTIGRLDALRARLAATAATSRGMALGTRALVGGLTLLRGAAVITAGAMRALWAAIGGLPGLVITGIITAVGAWITSVDDASAAIEMHNNLLTETQEAYNSAKTEAEGLRKVAQSISLPRALENLDTQSAAWEAAMKRMRGALYVLDDAISNFNVGTLIGNSDKARLKADAKAVREITAAFTGGGVSLEKFTETLNQVYSRTDNDFLKKLITNLLSIADGGGEAGQSMAEIRTRMEEAGGIVIALGGTISDTVKELLGFKTATDEANAALEDTKKATNYTDAINALKEKIPGLTDEMERLKRVTELNAAALTALVAAAKSGDWSKIKEVFGLWGQGFATIPDPMATARMEAEYVAGRGSATGQELGELVQATNTVAKQLGVSARDLLAVMSFETGGTLDKWKSGPTTKWGQHIGLIQWGEPQRAQYGVTEGMSVGAQVAAVGKYLIDHGVKPGDALPQIYAAVLAGDARKVDASDKAAGGVVDNVTDAVKGDLFKGHIDRAEALQRVYAYAATEGEALHEKAVEAAKLAKDQAEATAKRLADGAFELDQQGRINAGKEREAAIQAAIRDAKAENPKIGAKELEQVRAQAAALWDAQNASKGRQDAEERVNQLYDLRQSLLEQQQMMREQGDMTGAARLGETLQGVNQQLREAITNAIAMWTAIGGPEADAAIAKLETQRMSLSAGNDKIIAFGLNAQQFEGAVSSFADGLTGAFMSFAESLANGEKGFKALGTAFLKFASDFLIQIGQMIIKQAILNALAGISGPIGTAASALGGKATSAAPAWSGKAFVYHEGGIAGFKPGEIPAKLKRGEEILTEDNPRHIANVGAAQSNMSILNVFDTDSAAQAILSAPSADKLFVNKIRMLAPQIKKALV</sequence>
<dbReference type="RefSeq" id="WP_119134946.1">
    <property type="nucleotide sequence ID" value="NZ_QXXQ01000005.1"/>
</dbReference>
<name>A0A398BN09_9RHOB</name>
<feature type="transmembrane region" description="Helical" evidence="2">
    <location>
        <begin position="844"/>
        <end position="868"/>
    </location>
</feature>
<keyword evidence="2" id="KW-1133">Transmembrane helix</keyword>
<accession>A0A398BN09</accession>
<evidence type="ECO:0000256" key="1">
    <source>
        <dbReference type="SAM" id="Coils"/>
    </source>
</evidence>
<organism evidence="4 5">
    <name type="scientific">Gemmobacter lutimaris</name>
    <dbReference type="NCBI Taxonomy" id="2306023"/>
    <lineage>
        <taxon>Bacteria</taxon>
        <taxon>Pseudomonadati</taxon>
        <taxon>Pseudomonadota</taxon>
        <taxon>Alphaproteobacteria</taxon>
        <taxon>Rhodobacterales</taxon>
        <taxon>Paracoccaceae</taxon>
        <taxon>Gemmobacter</taxon>
    </lineage>
</organism>
<proteinExistence type="predicted"/>
<feature type="coiled-coil region" evidence="1">
    <location>
        <begin position="85"/>
        <end position="133"/>
    </location>
</feature>
<keyword evidence="2" id="KW-0472">Membrane</keyword>
<evidence type="ECO:0000313" key="4">
    <source>
        <dbReference type="EMBL" id="RID91885.1"/>
    </source>
</evidence>
<keyword evidence="5" id="KW-1185">Reference proteome</keyword>
<protein>
    <recommendedName>
        <fullName evidence="3">Tape measure protein N-terminal domain-containing protein</fullName>
    </recommendedName>
</protein>
<feature type="coiled-coil region" evidence="1">
    <location>
        <begin position="321"/>
        <end position="348"/>
    </location>
</feature>
<gene>
    <name evidence="4" type="ORF">D2N39_11660</name>
</gene>
<dbReference type="Pfam" id="PF20155">
    <property type="entry name" value="TMP_3"/>
    <property type="match status" value="1"/>
</dbReference>
<evidence type="ECO:0000313" key="5">
    <source>
        <dbReference type="Proteomes" id="UP000266649"/>
    </source>
</evidence>
<reference evidence="4 5" key="1">
    <citation type="submission" date="2018-09" db="EMBL/GenBank/DDBJ databases">
        <title>Gemmobacter lutimaris sp. nov., a marine bacterium isolated from tidal flat.</title>
        <authorList>
            <person name="Lee D.W."/>
            <person name="Yoo Y."/>
            <person name="Kim J.-J."/>
            <person name="Kim B.S."/>
        </authorList>
    </citation>
    <scope>NUCLEOTIDE SEQUENCE [LARGE SCALE GENOMIC DNA]</scope>
    <source>
        <strain evidence="4 5">YJ-T1-11</strain>
    </source>
</reference>
<keyword evidence="1" id="KW-0175">Coiled coil</keyword>
<dbReference type="PANTHER" id="PTHR34491">
    <property type="entry name" value="A-TYPE INCLUSION PROTEIN, PUTATIVE-RELATED"/>
    <property type="match status" value="1"/>
</dbReference>
<dbReference type="EMBL" id="QXXQ01000005">
    <property type="protein sequence ID" value="RID91885.1"/>
    <property type="molecule type" value="Genomic_DNA"/>
</dbReference>
<dbReference type="PANTHER" id="PTHR34491:SF74">
    <property type="entry name" value="DUF4456 DOMAIN-CONTAINING PROTEIN"/>
    <property type="match status" value="1"/>
</dbReference>